<dbReference type="InterPro" id="IPR013087">
    <property type="entry name" value="Znf_C2H2_type"/>
</dbReference>
<reference evidence="3" key="2">
    <citation type="journal article" date="2015" name="J. Proteomics">
        <title>Sexual differences in the sialomes of the zebra tick, Rhipicephalus pulchellus.</title>
        <authorList>
            <person name="Tan A.W."/>
            <person name="Francischetti I.M."/>
            <person name="Slovak M."/>
            <person name="Kini R.M."/>
            <person name="Ribeiro J.M."/>
        </authorList>
    </citation>
    <scope>NUCLEOTIDE SEQUENCE</scope>
    <source>
        <tissue evidence="3">Salivary gland</tissue>
    </source>
</reference>
<evidence type="ECO:0000313" key="3">
    <source>
        <dbReference type="EMBL" id="JAA58472.1"/>
    </source>
</evidence>
<accession>L7M3L9</accession>
<dbReference type="AlphaFoldDB" id="L7M3L9"/>
<dbReference type="SMART" id="SM00355">
    <property type="entry name" value="ZnF_C2H2"/>
    <property type="match status" value="2"/>
</dbReference>
<dbReference type="EMBL" id="GACK01006562">
    <property type="protein sequence ID" value="JAA58472.1"/>
    <property type="molecule type" value="mRNA"/>
</dbReference>
<proteinExistence type="evidence at transcript level"/>
<reference evidence="3" key="1">
    <citation type="submission" date="2012-11" db="EMBL/GenBank/DDBJ databases">
        <authorList>
            <person name="Lucero-Rivera Y.E."/>
            <person name="Tovar-Ramirez D."/>
        </authorList>
    </citation>
    <scope>NUCLEOTIDE SEQUENCE</scope>
    <source>
        <tissue evidence="3">Salivary gland</tissue>
    </source>
</reference>
<name>L7M3L9_RHIPC</name>
<feature type="region of interest" description="Disordered" evidence="1">
    <location>
        <begin position="69"/>
        <end position="110"/>
    </location>
</feature>
<feature type="compositionally biased region" description="Basic and acidic residues" evidence="1">
    <location>
        <begin position="81"/>
        <end position="92"/>
    </location>
</feature>
<organism evidence="3">
    <name type="scientific">Rhipicephalus pulchellus</name>
    <name type="common">Yellow backed tick</name>
    <name type="synonym">Dermacentor pulchellus</name>
    <dbReference type="NCBI Taxonomy" id="72859"/>
    <lineage>
        <taxon>Eukaryota</taxon>
        <taxon>Metazoa</taxon>
        <taxon>Ecdysozoa</taxon>
        <taxon>Arthropoda</taxon>
        <taxon>Chelicerata</taxon>
        <taxon>Arachnida</taxon>
        <taxon>Acari</taxon>
        <taxon>Parasitiformes</taxon>
        <taxon>Ixodida</taxon>
        <taxon>Ixodoidea</taxon>
        <taxon>Ixodidae</taxon>
        <taxon>Rhipicephalinae</taxon>
        <taxon>Rhipicephalus</taxon>
        <taxon>Rhipicephalus</taxon>
    </lineage>
</organism>
<feature type="domain" description="C2H2-type" evidence="2">
    <location>
        <begin position="7"/>
        <end position="30"/>
    </location>
</feature>
<evidence type="ECO:0000256" key="1">
    <source>
        <dbReference type="SAM" id="MobiDB-lite"/>
    </source>
</evidence>
<feature type="non-terminal residue" evidence="3">
    <location>
        <position position="388"/>
    </location>
</feature>
<sequence>MPGIRYFRCPRCSCPKVSLKALFRHLRTVHGHESNWLCGLGGCMKTFRLFLSYKRHVYRKHAELLKDGTQPTEDIPLQVEQRSENDSPREYSEAQGEVLSDSQPSESSPCSTDYVNQLAALLLKWKEARHLPESTLNEIANDVISFIQAMLEDEQLCTCTLAASRKAECKQQLNGLLTKAKRLRYWRTHFPVVEPCTIVLGTDRHGKHTMAYVPLCDVLKCVLEHSDLSSDFNSYPKKENYLCSVFDGTEFQEHAYFSGDNSKVRIQLYSDEFEVCNPLGSKRGKHKMTAVYFSVLNFVTKARSPLSGIHLVLLVNDKYVSSYGFSKILAPLIADVKKLEQGINVGGNILKGSVFIFTGDNLSSHRVGGFKCSFSHGRICRFCMALRH</sequence>
<feature type="compositionally biased region" description="Low complexity" evidence="1">
    <location>
        <begin position="100"/>
        <end position="110"/>
    </location>
</feature>
<protein>
    <recommendedName>
        <fullName evidence="2">C2H2-type domain-containing protein</fullName>
    </recommendedName>
</protein>
<feature type="domain" description="C2H2-type" evidence="2">
    <location>
        <begin position="36"/>
        <end position="61"/>
    </location>
</feature>
<evidence type="ECO:0000259" key="2">
    <source>
        <dbReference type="SMART" id="SM00355"/>
    </source>
</evidence>